<protein>
    <submittedName>
        <fullName evidence="4">30S ribosomal protein S16</fullName>
    </submittedName>
</protein>
<dbReference type="Pfam" id="PF00886">
    <property type="entry name" value="Ribosomal_S16"/>
    <property type="match status" value="1"/>
</dbReference>
<dbReference type="NCBIfam" id="NF011094">
    <property type="entry name" value="PRK14521.1"/>
    <property type="match status" value="1"/>
</dbReference>
<gene>
    <name evidence="4" type="primary">rpsP_17</name>
    <name evidence="4" type="ORF">SDC9_48059</name>
</gene>
<dbReference type="GO" id="GO:0006412">
    <property type="term" value="P:translation"/>
    <property type="evidence" value="ECO:0007669"/>
    <property type="project" value="InterPro"/>
</dbReference>
<organism evidence="4">
    <name type="scientific">bioreactor metagenome</name>
    <dbReference type="NCBI Taxonomy" id="1076179"/>
    <lineage>
        <taxon>unclassified sequences</taxon>
        <taxon>metagenomes</taxon>
        <taxon>ecological metagenomes</taxon>
    </lineage>
</organism>
<evidence type="ECO:0000256" key="3">
    <source>
        <dbReference type="SAM" id="MobiDB-lite"/>
    </source>
</evidence>
<name>A0A644WE13_9ZZZZ</name>
<comment type="caution">
    <text evidence="4">The sequence shown here is derived from an EMBL/GenBank/DDBJ whole genome shotgun (WGS) entry which is preliminary data.</text>
</comment>
<feature type="compositionally biased region" description="Low complexity" evidence="3">
    <location>
        <begin position="166"/>
        <end position="195"/>
    </location>
</feature>
<evidence type="ECO:0000256" key="1">
    <source>
        <dbReference type="ARBA" id="ARBA00022980"/>
    </source>
</evidence>
<keyword evidence="2" id="KW-0687">Ribonucleoprotein</keyword>
<dbReference type="PANTHER" id="PTHR12919:SF20">
    <property type="entry name" value="SMALL RIBOSOMAL SUBUNIT PROTEIN BS16M"/>
    <property type="match status" value="1"/>
</dbReference>
<evidence type="ECO:0000256" key="2">
    <source>
        <dbReference type="ARBA" id="ARBA00023274"/>
    </source>
</evidence>
<keyword evidence="1 4" id="KW-0689">Ribosomal protein</keyword>
<dbReference type="Gene3D" id="3.30.1320.10">
    <property type="match status" value="1"/>
</dbReference>
<dbReference type="GO" id="GO:0015935">
    <property type="term" value="C:small ribosomal subunit"/>
    <property type="evidence" value="ECO:0007669"/>
    <property type="project" value="TreeGrafter"/>
</dbReference>
<dbReference type="EMBL" id="VSSQ01000825">
    <property type="protein sequence ID" value="MPM01819.1"/>
    <property type="molecule type" value="Genomic_DNA"/>
</dbReference>
<sequence>MPTRIRLQRFGKKAAPYYHIVVADSRAPRDGKFIENLGIYNPLTIPATIDINFERALHWVKTGAAPSDTARAILSYKGVLMRHHLNVGVAKGAMTQEQADAKFEKWLSEKQGKIELKSSSVKQAGIDDKKERLAAERKVKEAREKAIAEKRQAEMKAEAKEEAAAEEAPAAEETPVVEETPAVEEPAAEAPATEAPEAEEPKAE</sequence>
<evidence type="ECO:0000313" key="4">
    <source>
        <dbReference type="EMBL" id="MPM01819.1"/>
    </source>
</evidence>
<dbReference type="PANTHER" id="PTHR12919">
    <property type="entry name" value="30S RIBOSOMAL PROTEIN S16"/>
    <property type="match status" value="1"/>
</dbReference>
<dbReference type="SUPFAM" id="SSF54565">
    <property type="entry name" value="Ribosomal protein S16"/>
    <property type="match status" value="1"/>
</dbReference>
<dbReference type="GO" id="GO:0003735">
    <property type="term" value="F:structural constituent of ribosome"/>
    <property type="evidence" value="ECO:0007669"/>
    <property type="project" value="InterPro"/>
</dbReference>
<reference evidence="4" key="1">
    <citation type="submission" date="2019-08" db="EMBL/GenBank/DDBJ databases">
        <authorList>
            <person name="Kucharzyk K."/>
            <person name="Murdoch R.W."/>
            <person name="Higgins S."/>
            <person name="Loffler F."/>
        </authorList>
    </citation>
    <scope>NUCLEOTIDE SEQUENCE</scope>
</reference>
<accession>A0A644WE13</accession>
<proteinExistence type="inferred from homology"/>
<dbReference type="InterPro" id="IPR000307">
    <property type="entry name" value="Ribosomal_bS16"/>
</dbReference>
<feature type="region of interest" description="Disordered" evidence="3">
    <location>
        <begin position="150"/>
        <end position="204"/>
    </location>
</feature>
<feature type="compositionally biased region" description="Basic and acidic residues" evidence="3">
    <location>
        <begin position="150"/>
        <end position="163"/>
    </location>
</feature>
<dbReference type="InterPro" id="IPR023803">
    <property type="entry name" value="Ribosomal_bS16_dom_sf"/>
</dbReference>
<dbReference type="AlphaFoldDB" id="A0A644WE13"/>
<dbReference type="HAMAP" id="MF_00385">
    <property type="entry name" value="Ribosomal_bS16"/>
    <property type="match status" value="1"/>
</dbReference>
<dbReference type="GO" id="GO:0005737">
    <property type="term" value="C:cytoplasm"/>
    <property type="evidence" value="ECO:0007669"/>
    <property type="project" value="UniProtKB-ARBA"/>
</dbReference>
<dbReference type="NCBIfam" id="TIGR00002">
    <property type="entry name" value="S16"/>
    <property type="match status" value="1"/>
</dbReference>